<dbReference type="RefSeq" id="WP_149109452.1">
    <property type="nucleotide sequence ID" value="NZ_CP042425.1"/>
</dbReference>
<dbReference type="InterPro" id="IPR027558">
    <property type="entry name" value="Pre_pil_HX9DG_C"/>
</dbReference>
<keyword evidence="1" id="KW-0472">Membrane</keyword>
<evidence type="ECO:0000313" key="3">
    <source>
        <dbReference type="EMBL" id="QEL14566.1"/>
    </source>
</evidence>
<dbReference type="Pfam" id="PF07963">
    <property type="entry name" value="N_methyl"/>
    <property type="match status" value="1"/>
</dbReference>
<dbReference type="PANTHER" id="PTHR30093:SF2">
    <property type="entry name" value="TYPE II SECRETION SYSTEM PROTEIN H"/>
    <property type="match status" value="1"/>
</dbReference>
<feature type="transmembrane region" description="Helical" evidence="1">
    <location>
        <begin position="7"/>
        <end position="28"/>
    </location>
</feature>
<dbReference type="PROSITE" id="PS00409">
    <property type="entry name" value="PROKAR_NTER_METHYL"/>
    <property type="match status" value="1"/>
</dbReference>
<gene>
    <name evidence="3" type="ORF">PX52LOC_01456</name>
</gene>
<organism evidence="3 4">
    <name type="scientific">Limnoglobus roseus</name>
    <dbReference type="NCBI Taxonomy" id="2598579"/>
    <lineage>
        <taxon>Bacteria</taxon>
        <taxon>Pseudomonadati</taxon>
        <taxon>Planctomycetota</taxon>
        <taxon>Planctomycetia</taxon>
        <taxon>Gemmatales</taxon>
        <taxon>Gemmataceae</taxon>
        <taxon>Limnoglobus</taxon>
    </lineage>
</organism>
<accession>A0A5C1A945</accession>
<dbReference type="Proteomes" id="UP000324974">
    <property type="component" value="Chromosome"/>
</dbReference>
<dbReference type="NCBIfam" id="TIGR04294">
    <property type="entry name" value="pre_pil_HX9DG"/>
    <property type="match status" value="1"/>
</dbReference>
<dbReference type="AlphaFoldDB" id="A0A5C1A945"/>
<evidence type="ECO:0000313" key="4">
    <source>
        <dbReference type="Proteomes" id="UP000324974"/>
    </source>
</evidence>
<dbReference type="Pfam" id="PF07596">
    <property type="entry name" value="SBP_bac_10"/>
    <property type="match status" value="1"/>
</dbReference>
<dbReference type="PANTHER" id="PTHR30093">
    <property type="entry name" value="GENERAL SECRETION PATHWAY PROTEIN G"/>
    <property type="match status" value="1"/>
</dbReference>
<dbReference type="EMBL" id="CP042425">
    <property type="protein sequence ID" value="QEL14566.1"/>
    <property type="molecule type" value="Genomic_DNA"/>
</dbReference>
<proteinExistence type="predicted"/>
<dbReference type="InterPro" id="IPR012902">
    <property type="entry name" value="N_methyl_site"/>
</dbReference>
<name>A0A5C1A945_9BACT</name>
<keyword evidence="1" id="KW-1133">Transmembrane helix</keyword>
<dbReference type="InterPro" id="IPR011453">
    <property type="entry name" value="DUF1559"/>
</dbReference>
<keyword evidence="1" id="KW-0812">Transmembrane</keyword>
<evidence type="ECO:0000256" key="1">
    <source>
        <dbReference type="SAM" id="Phobius"/>
    </source>
</evidence>
<dbReference type="OrthoDB" id="258404at2"/>
<dbReference type="Gene3D" id="3.30.700.10">
    <property type="entry name" value="Glycoprotein, Type 4 Pilin"/>
    <property type="match status" value="1"/>
</dbReference>
<dbReference type="KEGG" id="lrs:PX52LOC_01456"/>
<sequence length="342" mass="36475">MRSRRTGFTLIELLVVIAIIAILIGLLLPAVQKVREAAARLKCTNNLKQLGLALHNYEGSYQKFPPLYPYTAPNSTAQDYKYTWSVLAQLNPFLEQTAIYNAMDLKQPIYTGSPATVTAANQFAVAQKIPLFLCPSDRAIAVSTAYGVTDIGPTNYVASHGSGLSGGGYGSPVAADGVFPVQYGVTVTAISDGTSNTAAMSESILGDGAESTTTQPGDERTAYKYTGYSGTLPSDTNCAGTPTSWNGSNRRGFMWASGEARCVSYNHYYTPNSKNFDCVANDPTAANFTYTAVGYRAARSRHTGGVNLLLADGSVRFARDTVDATLWRGAATRNGGEPIGEY</sequence>
<protein>
    <recommendedName>
        <fullName evidence="2">DUF1559 domain-containing protein</fullName>
    </recommendedName>
</protein>
<reference evidence="4" key="1">
    <citation type="submission" date="2019-08" db="EMBL/GenBank/DDBJ databases">
        <title>Limnoglobus roseus gen. nov., sp. nov., a novel freshwater planctomycete with a giant genome from the family Gemmataceae.</title>
        <authorList>
            <person name="Kulichevskaya I.S."/>
            <person name="Naumoff D.G."/>
            <person name="Miroshnikov K."/>
            <person name="Ivanova A."/>
            <person name="Philippov D.A."/>
            <person name="Hakobyan A."/>
            <person name="Rijpstra I.C."/>
            <person name="Sinninghe Damste J.S."/>
            <person name="Liesack W."/>
            <person name="Dedysh S.N."/>
        </authorList>
    </citation>
    <scope>NUCLEOTIDE SEQUENCE [LARGE SCALE GENOMIC DNA]</scope>
    <source>
        <strain evidence="4">PX52</strain>
    </source>
</reference>
<dbReference type="SUPFAM" id="SSF54523">
    <property type="entry name" value="Pili subunits"/>
    <property type="match status" value="1"/>
</dbReference>
<dbReference type="InterPro" id="IPR045584">
    <property type="entry name" value="Pilin-like"/>
</dbReference>
<keyword evidence="4" id="KW-1185">Reference proteome</keyword>
<dbReference type="NCBIfam" id="TIGR02532">
    <property type="entry name" value="IV_pilin_GFxxxE"/>
    <property type="match status" value="1"/>
</dbReference>
<feature type="domain" description="DUF1559" evidence="2">
    <location>
        <begin position="32"/>
        <end position="324"/>
    </location>
</feature>
<evidence type="ECO:0000259" key="2">
    <source>
        <dbReference type="Pfam" id="PF07596"/>
    </source>
</evidence>